<protein>
    <submittedName>
        <fullName evidence="1">Uncharacterized protein</fullName>
    </submittedName>
</protein>
<evidence type="ECO:0000313" key="1">
    <source>
        <dbReference type="EMBL" id="MBW0474800.1"/>
    </source>
</evidence>
<sequence>METYLASTGLLHRRNCIYLTPPVFNVPLLLPTPTHINVCFQLLLDLIVQSNLIPTFTPNPLQRQKLTPLHRTNLITSLFFLISTGPYKRKDHGPPKTHQSTSLCDQLPNQKQYLCAKVSCIFKQYKLGTRAKP</sequence>
<accession>A0A9Q3C137</accession>
<evidence type="ECO:0000313" key="2">
    <source>
        <dbReference type="Proteomes" id="UP000765509"/>
    </source>
</evidence>
<proteinExistence type="predicted"/>
<name>A0A9Q3C137_9BASI</name>
<reference evidence="1" key="1">
    <citation type="submission" date="2021-03" db="EMBL/GenBank/DDBJ databases">
        <title>Draft genome sequence of rust myrtle Austropuccinia psidii MF-1, a brazilian biotype.</title>
        <authorList>
            <person name="Quecine M.C."/>
            <person name="Pachon D.M.R."/>
            <person name="Bonatelli M.L."/>
            <person name="Correr F.H."/>
            <person name="Franceschini L.M."/>
            <person name="Leite T.F."/>
            <person name="Margarido G.R.A."/>
            <person name="Almeida C.A."/>
            <person name="Ferrarezi J.A."/>
            <person name="Labate C.A."/>
        </authorList>
    </citation>
    <scope>NUCLEOTIDE SEQUENCE</scope>
    <source>
        <strain evidence="1">MF-1</strain>
    </source>
</reference>
<organism evidence="1 2">
    <name type="scientific">Austropuccinia psidii MF-1</name>
    <dbReference type="NCBI Taxonomy" id="1389203"/>
    <lineage>
        <taxon>Eukaryota</taxon>
        <taxon>Fungi</taxon>
        <taxon>Dikarya</taxon>
        <taxon>Basidiomycota</taxon>
        <taxon>Pucciniomycotina</taxon>
        <taxon>Pucciniomycetes</taxon>
        <taxon>Pucciniales</taxon>
        <taxon>Sphaerophragmiaceae</taxon>
        <taxon>Austropuccinia</taxon>
    </lineage>
</organism>
<keyword evidence="2" id="KW-1185">Reference proteome</keyword>
<dbReference type="EMBL" id="AVOT02003858">
    <property type="protein sequence ID" value="MBW0474800.1"/>
    <property type="molecule type" value="Genomic_DNA"/>
</dbReference>
<dbReference type="Proteomes" id="UP000765509">
    <property type="component" value="Unassembled WGS sequence"/>
</dbReference>
<dbReference type="AlphaFoldDB" id="A0A9Q3C137"/>
<comment type="caution">
    <text evidence="1">The sequence shown here is derived from an EMBL/GenBank/DDBJ whole genome shotgun (WGS) entry which is preliminary data.</text>
</comment>
<gene>
    <name evidence="1" type="ORF">O181_014515</name>
</gene>